<gene>
    <name evidence="2" type="ORF">PAXRUDRAFT_157244</name>
</gene>
<name>A0A0D0CE90_9AGAM</name>
<proteinExistence type="predicted"/>
<dbReference type="HOGENOM" id="CLU_2729221_0_0_1"/>
<evidence type="ECO:0000313" key="3">
    <source>
        <dbReference type="Proteomes" id="UP000054538"/>
    </source>
</evidence>
<reference evidence="2 3" key="1">
    <citation type="submission" date="2014-04" db="EMBL/GenBank/DDBJ databases">
        <authorList>
            <consortium name="DOE Joint Genome Institute"/>
            <person name="Kuo A."/>
            <person name="Kohler A."/>
            <person name="Jargeat P."/>
            <person name="Nagy L.G."/>
            <person name="Floudas D."/>
            <person name="Copeland A."/>
            <person name="Barry K.W."/>
            <person name="Cichocki N."/>
            <person name="Veneault-Fourrey C."/>
            <person name="LaButti K."/>
            <person name="Lindquist E.A."/>
            <person name="Lipzen A."/>
            <person name="Lundell T."/>
            <person name="Morin E."/>
            <person name="Murat C."/>
            <person name="Sun H."/>
            <person name="Tunlid A."/>
            <person name="Henrissat B."/>
            <person name="Grigoriev I.V."/>
            <person name="Hibbett D.S."/>
            <person name="Martin F."/>
            <person name="Nordberg H.P."/>
            <person name="Cantor M.N."/>
            <person name="Hua S.X."/>
        </authorList>
    </citation>
    <scope>NUCLEOTIDE SEQUENCE [LARGE SCALE GENOMIC DNA]</scope>
    <source>
        <strain evidence="2 3">Ve08.2h10</strain>
    </source>
</reference>
<dbReference type="Proteomes" id="UP000054538">
    <property type="component" value="Unassembled WGS sequence"/>
</dbReference>
<accession>A0A0D0CE90</accession>
<evidence type="ECO:0000256" key="1">
    <source>
        <dbReference type="SAM" id="MobiDB-lite"/>
    </source>
</evidence>
<protein>
    <submittedName>
        <fullName evidence="2">Unplaced genomic scaffold scaffold_1070, whole genome shotgun sequence</fullName>
    </submittedName>
</protein>
<organism evidence="2 3">
    <name type="scientific">Paxillus rubicundulus Ve08.2h10</name>
    <dbReference type="NCBI Taxonomy" id="930991"/>
    <lineage>
        <taxon>Eukaryota</taxon>
        <taxon>Fungi</taxon>
        <taxon>Dikarya</taxon>
        <taxon>Basidiomycota</taxon>
        <taxon>Agaricomycotina</taxon>
        <taxon>Agaricomycetes</taxon>
        <taxon>Agaricomycetidae</taxon>
        <taxon>Boletales</taxon>
        <taxon>Paxilineae</taxon>
        <taxon>Paxillaceae</taxon>
        <taxon>Paxillus</taxon>
    </lineage>
</organism>
<evidence type="ECO:0000313" key="2">
    <source>
        <dbReference type="EMBL" id="KIK80962.1"/>
    </source>
</evidence>
<dbReference type="AlphaFoldDB" id="A0A0D0CE90"/>
<sequence length="72" mass="8456">DGFIKELECSEQEKKEGQVKKAQRKEERAKMRSAKAVIESQWQGTLAKHKEAVEKWEMECEGFAARREMKKN</sequence>
<feature type="region of interest" description="Disordered" evidence="1">
    <location>
        <begin position="1"/>
        <end position="27"/>
    </location>
</feature>
<keyword evidence="3" id="KW-1185">Reference proteome</keyword>
<feature type="non-terminal residue" evidence="2">
    <location>
        <position position="1"/>
    </location>
</feature>
<reference evidence="3" key="2">
    <citation type="submission" date="2015-01" db="EMBL/GenBank/DDBJ databases">
        <title>Evolutionary Origins and Diversification of the Mycorrhizal Mutualists.</title>
        <authorList>
            <consortium name="DOE Joint Genome Institute"/>
            <consortium name="Mycorrhizal Genomics Consortium"/>
            <person name="Kohler A."/>
            <person name="Kuo A."/>
            <person name="Nagy L.G."/>
            <person name="Floudas D."/>
            <person name="Copeland A."/>
            <person name="Barry K.W."/>
            <person name="Cichocki N."/>
            <person name="Veneault-Fourrey C."/>
            <person name="LaButti K."/>
            <person name="Lindquist E.A."/>
            <person name="Lipzen A."/>
            <person name="Lundell T."/>
            <person name="Morin E."/>
            <person name="Murat C."/>
            <person name="Riley R."/>
            <person name="Ohm R."/>
            <person name="Sun H."/>
            <person name="Tunlid A."/>
            <person name="Henrissat B."/>
            <person name="Grigoriev I.V."/>
            <person name="Hibbett D.S."/>
            <person name="Martin F."/>
        </authorList>
    </citation>
    <scope>NUCLEOTIDE SEQUENCE [LARGE SCALE GENOMIC DNA]</scope>
    <source>
        <strain evidence="3">Ve08.2h10</strain>
    </source>
</reference>
<dbReference type="EMBL" id="KN825892">
    <property type="protein sequence ID" value="KIK80962.1"/>
    <property type="molecule type" value="Genomic_DNA"/>
</dbReference>
<dbReference type="InParanoid" id="A0A0D0CE90"/>
<dbReference type="OrthoDB" id="2636278at2759"/>